<dbReference type="RefSeq" id="WP_343941052.1">
    <property type="nucleotide sequence ID" value="NZ_BAAAHP010000055.1"/>
</dbReference>
<evidence type="ECO:0000256" key="2">
    <source>
        <dbReference type="ARBA" id="ARBA00022741"/>
    </source>
</evidence>
<name>A0ABP4A5G4_9PSEU</name>
<keyword evidence="1" id="KW-0813">Transport</keyword>
<dbReference type="EMBL" id="BAAAHP010000055">
    <property type="protein sequence ID" value="GAA0931906.1"/>
    <property type="molecule type" value="Genomic_DNA"/>
</dbReference>
<keyword evidence="6" id="KW-1185">Reference proteome</keyword>
<feature type="domain" description="Oligopeptide/dipeptide ABC transporter C-terminal" evidence="4">
    <location>
        <begin position="2"/>
        <end position="37"/>
    </location>
</feature>
<organism evidence="5 6">
    <name type="scientific">Pseudonocardia zijingensis</name>
    <dbReference type="NCBI Taxonomy" id="153376"/>
    <lineage>
        <taxon>Bacteria</taxon>
        <taxon>Bacillati</taxon>
        <taxon>Actinomycetota</taxon>
        <taxon>Actinomycetes</taxon>
        <taxon>Pseudonocardiales</taxon>
        <taxon>Pseudonocardiaceae</taxon>
        <taxon>Pseudonocardia</taxon>
    </lineage>
</organism>
<gene>
    <name evidence="5" type="ORF">GCM10009559_20480</name>
</gene>
<evidence type="ECO:0000256" key="3">
    <source>
        <dbReference type="ARBA" id="ARBA00022840"/>
    </source>
</evidence>
<dbReference type="Pfam" id="PF08352">
    <property type="entry name" value="oligo_HPY"/>
    <property type="match status" value="1"/>
</dbReference>
<dbReference type="InterPro" id="IPR013563">
    <property type="entry name" value="Oligopep_ABC_C"/>
</dbReference>
<proteinExistence type="predicted"/>
<reference evidence="6" key="1">
    <citation type="journal article" date="2019" name="Int. J. Syst. Evol. Microbiol.">
        <title>The Global Catalogue of Microorganisms (GCM) 10K type strain sequencing project: providing services to taxonomists for standard genome sequencing and annotation.</title>
        <authorList>
            <consortium name="The Broad Institute Genomics Platform"/>
            <consortium name="The Broad Institute Genome Sequencing Center for Infectious Disease"/>
            <person name="Wu L."/>
            <person name="Ma J."/>
        </authorList>
    </citation>
    <scope>NUCLEOTIDE SEQUENCE [LARGE SCALE GENOMIC DNA]</scope>
    <source>
        <strain evidence="6">JCM 11117</strain>
    </source>
</reference>
<sequence>MVEEGGTDEVLRSPREAYTQALLAAVPDPDPHRSRRRRVA</sequence>
<evidence type="ECO:0000313" key="6">
    <source>
        <dbReference type="Proteomes" id="UP001499967"/>
    </source>
</evidence>
<keyword evidence="3" id="KW-0067">ATP-binding</keyword>
<comment type="caution">
    <text evidence="5">The sequence shown here is derived from an EMBL/GenBank/DDBJ whole genome shotgun (WGS) entry which is preliminary data.</text>
</comment>
<keyword evidence="2" id="KW-0547">Nucleotide-binding</keyword>
<evidence type="ECO:0000259" key="4">
    <source>
        <dbReference type="Pfam" id="PF08352"/>
    </source>
</evidence>
<dbReference type="Proteomes" id="UP001499967">
    <property type="component" value="Unassembled WGS sequence"/>
</dbReference>
<accession>A0ABP4A5G4</accession>
<protein>
    <recommendedName>
        <fullName evidence="4">Oligopeptide/dipeptide ABC transporter C-terminal domain-containing protein</fullName>
    </recommendedName>
</protein>
<evidence type="ECO:0000313" key="5">
    <source>
        <dbReference type="EMBL" id="GAA0931906.1"/>
    </source>
</evidence>
<evidence type="ECO:0000256" key="1">
    <source>
        <dbReference type="ARBA" id="ARBA00022448"/>
    </source>
</evidence>